<evidence type="ECO:0000256" key="1">
    <source>
        <dbReference type="SAM" id="MobiDB-lite"/>
    </source>
</evidence>
<accession>A0A6G9Z3K1</accession>
<feature type="domain" description="DnaJ homologue subfamily C member 28 conserved" evidence="2">
    <location>
        <begin position="16"/>
        <end position="86"/>
    </location>
</feature>
<dbReference type="Proteomes" id="UP000500953">
    <property type="component" value="Chromosome"/>
</dbReference>
<dbReference type="EMBL" id="CP046173">
    <property type="protein sequence ID" value="QIS19766.1"/>
    <property type="molecule type" value="Genomic_DNA"/>
</dbReference>
<protein>
    <submittedName>
        <fullName evidence="3">DUF1992 domain-containing protein</fullName>
    </submittedName>
</protein>
<organism evidence="3 4">
    <name type="scientific">Nocardia terpenica</name>
    <dbReference type="NCBI Taxonomy" id="455432"/>
    <lineage>
        <taxon>Bacteria</taxon>
        <taxon>Bacillati</taxon>
        <taxon>Actinomycetota</taxon>
        <taxon>Actinomycetes</taxon>
        <taxon>Mycobacteriales</taxon>
        <taxon>Nocardiaceae</taxon>
        <taxon>Nocardia</taxon>
    </lineage>
</organism>
<dbReference type="Pfam" id="PF09350">
    <property type="entry name" value="DJC28_CD"/>
    <property type="match status" value="1"/>
</dbReference>
<proteinExistence type="predicted"/>
<gene>
    <name evidence="3" type="ORF">F6W96_17175</name>
</gene>
<reference evidence="3 4" key="1">
    <citation type="journal article" date="2019" name="ACS Chem. Biol.">
        <title>Identification and Mobilization of a Cryptic Antibiotic Biosynthesis Gene Locus from a Human-Pathogenic Nocardia Isolate.</title>
        <authorList>
            <person name="Herisse M."/>
            <person name="Ishida K."/>
            <person name="Porter J.L."/>
            <person name="Howden B."/>
            <person name="Hertweck C."/>
            <person name="Stinear T.P."/>
            <person name="Pidot S.J."/>
        </authorList>
    </citation>
    <scope>NUCLEOTIDE SEQUENCE [LARGE SCALE GENOMIC DNA]</scope>
    <source>
        <strain evidence="3 4">AUSMDU00012715</strain>
    </source>
</reference>
<dbReference type="InterPro" id="IPR018961">
    <property type="entry name" value="DnaJ_homolog_subfam-C_membr-28"/>
</dbReference>
<evidence type="ECO:0000259" key="2">
    <source>
        <dbReference type="Pfam" id="PF09350"/>
    </source>
</evidence>
<evidence type="ECO:0000313" key="3">
    <source>
        <dbReference type="EMBL" id="QIS19766.1"/>
    </source>
</evidence>
<feature type="compositionally biased region" description="Basic and acidic residues" evidence="1">
    <location>
        <begin position="144"/>
        <end position="158"/>
    </location>
</feature>
<sequence length="175" mass="20508">MAMTERKPPGVSYEFWLDKQIREATERGDFDDLPGKGKPLPDAGQPYREDWWLQSYLHRQGVDGEGLLPTSLLLRRDLERLPETVRRLGTEYQVRRTVTDLNTRITDWLRMPHGPWVNVAPVDVDEVVEQWRSRRQPVTTAPESGREHAESGRGGAERRTTWWRSLFRRRPEAHP</sequence>
<dbReference type="AlphaFoldDB" id="A0A6G9Z3K1"/>
<feature type="region of interest" description="Disordered" evidence="1">
    <location>
        <begin position="134"/>
        <end position="158"/>
    </location>
</feature>
<name>A0A6G9Z3K1_9NOCA</name>
<evidence type="ECO:0000313" key="4">
    <source>
        <dbReference type="Proteomes" id="UP000500953"/>
    </source>
</evidence>